<feature type="transmembrane region" description="Helical" evidence="1">
    <location>
        <begin position="189"/>
        <end position="208"/>
    </location>
</feature>
<accession>A0A3G4ZQP2</accession>
<feature type="transmembrane region" description="Helical" evidence="1">
    <location>
        <begin position="214"/>
        <end position="230"/>
    </location>
</feature>
<keyword evidence="1" id="KW-0812">Transmembrane</keyword>
<dbReference type="EMBL" id="MK071988">
    <property type="protein sequence ID" value="AYV76644.1"/>
    <property type="molecule type" value="Genomic_DNA"/>
</dbReference>
<feature type="transmembrane region" description="Helical" evidence="1">
    <location>
        <begin position="156"/>
        <end position="177"/>
    </location>
</feature>
<keyword evidence="1" id="KW-0472">Membrane</keyword>
<keyword evidence="1" id="KW-1133">Transmembrane helix</keyword>
<evidence type="ECO:0000256" key="1">
    <source>
        <dbReference type="SAM" id="Phobius"/>
    </source>
</evidence>
<proteinExistence type="predicted"/>
<name>A0A3G4ZQP2_9VIRU</name>
<reference evidence="2" key="1">
    <citation type="submission" date="2018-10" db="EMBL/GenBank/DDBJ databases">
        <title>Hidden diversity of soil giant viruses.</title>
        <authorList>
            <person name="Schulz F."/>
            <person name="Alteio L."/>
            <person name="Goudeau D."/>
            <person name="Ryan E.M."/>
            <person name="Malmstrom R.R."/>
            <person name="Blanchard J."/>
            <person name="Woyke T."/>
        </authorList>
    </citation>
    <scope>NUCLEOTIDE SEQUENCE</scope>
    <source>
        <strain evidence="2">TEV1</strain>
    </source>
</reference>
<gene>
    <name evidence="2" type="ORF">Terrestrivirus10_28</name>
</gene>
<sequence>MIVFIGNLILLYFTFLFTCFLERIENKNRNYYRYYYCNYCHERSQSGPILDLLHDIKIVNFIHEYLCTDYELYRILGSFSSILLDTWLFLFVCDVVLNSNYRILGMTLVGIIVRNLMRISIRVDNPDDMIRINPHTKFFGFHFPGLLISYDNVNNFLFSGRIFFSLIWCLNLSSFLYCNLCEVTTYIQFVGYILYMMGTLTIIYQIIFVIVAKLHYSVGIYLTIITYLLLRTFI</sequence>
<protein>
    <submittedName>
        <fullName evidence="2">Uncharacterized protein</fullName>
    </submittedName>
</protein>
<organism evidence="2">
    <name type="scientific">Terrestrivirus sp</name>
    <dbReference type="NCBI Taxonomy" id="2487775"/>
    <lineage>
        <taxon>Viruses</taxon>
        <taxon>Varidnaviria</taxon>
        <taxon>Bamfordvirae</taxon>
        <taxon>Nucleocytoviricota</taxon>
        <taxon>Megaviricetes</taxon>
        <taxon>Imitervirales</taxon>
        <taxon>Mimiviridae</taxon>
        <taxon>Klosneuvirinae</taxon>
    </lineage>
</organism>
<feature type="transmembrane region" description="Helical" evidence="1">
    <location>
        <begin position="6"/>
        <end position="24"/>
    </location>
</feature>
<evidence type="ECO:0000313" key="2">
    <source>
        <dbReference type="EMBL" id="AYV76644.1"/>
    </source>
</evidence>
<feature type="transmembrane region" description="Helical" evidence="1">
    <location>
        <begin position="75"/>
        <end position="97"/>
    </location>
</feature>